<dbReference type="InterPro" id="IPR024435">
    <property type="entry name" value="HisRS-related_dom"/>
</dbReference>
<dbReference type="Gene3D" id="3.30.200.20">
    <property type="entry name" value="Phosphorylase Kinase, domain 1"/>
    <property type="match status" value="1"/>
</dbReference>
<feature type="compositionally biased region" description="Acidic residues" evidence="13">
    <location>
        <begin position="702"/>
        <end position="713"/>
    </location>
</feature>
<dbReference type="HOGENOM" id="CLU_001222_2_0_1"/>
<dbReference type="SUPFAM" id="SSF56112">
    <property type="entry name" value="Protein kinase-like (PK-like)"/>
    <property type="match status" value="2"/>
</dbReference>
<comment type="catalytic activity">
    <reaction evidence="9">
        <text>L-seryl-[protein] + ATP = O-phospho-L-seryl-[protein] + ADP + H(+)</text>
        <dbReference type="Rhea" id="RHEA:17989"/>
        <dbReference type="Rhea" id="RHEA-COMP:9863"/>
        <dbReference type="Rhea" id="RHEA-COMP:11604"/>
        <dbReference type="ChEBI" id="CHEBI:15378"/>
        <dbReference type="ChEBI" id="CHEBI:29999"/>
        <dbReference type="ChEBI" id="CHEBI:30616"/>
        <dbReference type="ChEBI" id="CHEBI:83421"/>
        <dbReference type="ChEBI" id="CHEBI:456216"/>
        <dbReference type="EC" id="2.7.11.1"/>
    </reaction>
</comment>
<comment type="similarity">
    <text evidence="7">Belongs to the protein kinase superfamily. Ser/Thr protein kinase family. GCN2 subfamily.</text>
</comment>
<evidence type="ECO:0000313" key="16">
    <source>
        <dbReference type="EMBL" id="EKM52933.1"/>
    </source>
</evidence>
<dbReference type="InterPro" id="IPR008271">
    <property type="entry name" value="Ser/Thr_kinase_AS"/>
</dbReference>
<evidence type="ECO:0000256" key="3">
    <source>
        <dbReference type="ARBA" id="ARBA00022679"/>
    </source>
</evidence>
<dbReference type="GO" id="GO:0000077">
    <property type="term" value="P:DNA damage checkpoint signaling"/>
    <property type="evidence" value="ECO:0007669"/>
    <property type="project" value="InterPro"/>
</dbReference>
<evidence type="ECO:0000256" key="5">
    <source>
        <dbReference type="ARBA" id="ARBA00022777"/>
    </source>
</evidence>
<dbReference type="PANTHER" id="PTHR11042">
    <property type="entry name" value="EUKARYOTIC TRANSLATION INITIATION FACTOR 2-ALPHA KINASE EIF2-ALPHA KINASE -RELATED"/>
    <property type="match status" value="1"/>
</dbReference>
<dbReference type="KEGG" id="pco:PHACADRAFT_259100"/>
<sequence length="1578" mass="177683">MDDLPENRQQEEITVLKSIYGEDFINCPPPKAWKGAPRLPEFIIRVRHPDPEHASKIFFNLHVKFPKTYPTLAPPILTVQQQYAGLKPHEIAKISAVILSETQKLKDTETVFSAVAAAQDWLQNNVMPPVEPVGSLATEMNRRALEAEQAHLQRKEAQAEEALRREAQRQLELEEQIRADAERQQAERARLNRTRERSESDATETAVSTPVEDGTKIVSFPEEIVWEDVHFSHVKLYQAQKECLGIVWQAEPICDSEHSLQLELLVVEFNGRYYSTTHGRKKLKTLADDLRRLSSVRHTNLLAVLACKLTLPNTNTPPKLTILHERRPSLTLHDVLEDCESLREDRASDYLTQILLALNALHTADVLHRGLSTKCVGLVPGKHPGDPKVVKIFKVGFHVALFDMNRSERFLQWCPGKPEHQNMPEGWLPKDALESPLEYTKNRDVHSIGIILLQMLLGLNVVERYPDFHIALRSSGISQSMQQHVLAMLAPTKKHVSPHSLLASMAGVALSNAMRTPSIAINGNGHGPKTPHAITNYSGSPESDYFNKTIAVRPRHASRWKEDWEELELLGRGAFGSVVKARNKMDSRIYAVKKIRLRTNQNDQKIFREVDTLSRLNHRYIVRYYTTWIETSDDVSTATSAVGSSAGTSVPGAAHGNGSTTEEESDPFAINLDDLDDFNDTPSHSFPAITFTRSGTPRSDEGESGSSDEDGTSSDEVASPVNGRGRELTKRTGTPVPSISRTLYIQMEYVERQTLKERIAEGLSESETWRLFQQIVDALVHMSSMNILHRDIKLTNIFIDGKGDCKIGDFGLATSALAVVDPTDLIQTPIVDADMTLDVGTRLYIAPEVQSSKGKARNHAKADMYSLGVVFFEMNHPFTTGFERIRVLEHLRTPEIMFPSSWDSHRTRQKQIISWLLKHDPDERPTALELSQSNLLPPRVEDEFFKDTLKLIVKHDSPYRQSVLSTLFSQTTKPSHGFLYDQDEVPEHTTLNGMVHDRMVQIFRLHGAVDMEPPLLLPVLNPDDDYSRAVFLDRNGDVVSLPNNPLVPFARMAARTNIRRIKRFHISDIYRPDPVAGHPKASKAAVFDIITQDLECGPSAAIAEAIAIVNDCLDSFANLEKYEIHLSHSKIYDTLFDQVPPELRNDVLKLLVQSNASPSQRRQLLIEKGLTRSFVDCIEVLADGDADVDELLSRLERVSPQMVIGIYQAAQEIKSTMHCATATGVTRTIYFHPLFMMRSPTNFFDGLCFEVVKRQQPQQKRSDTLAIGGRYDKFVNRFSPVRSRTEGLSAVGVQISLEKITVALASYQSASQKSLKERKSYGYWSPRRCDVYVVSHQSGHLADRLEVTSLLWRNSISADMMYEFGLQTVEHENVVEQCSREGILFIVYPRPRNARRDQPAFKVKSVLKGVEYELSKQELVPFLHQQIAEQKRIDASLSGAPLISVAEGTQAVAASKEATGPEVQLLLQGDAKKQRKQTKQMYMDRAFEFGVDLKNAMAQSNVPIVAVDVSDSLFDQMTKSTMWLSDENAWKALVAQFPTSQSSYAHQIREAVLRRKADGCKFLILFAVKEERPFLINL</sequence>
<dbReference type="STRING" id="650164.K5VNB2"/>
<dbReference type="InParanoid" id="K5VNB2"/>
<feature type="domain" description="Protein kinase" evidence="14">
    <location>
        <begin position="233"/>
        <end position="570"/>
    </location>
</feature>
<dbReference type="PIRSF" id="PIRSF000660">
    <property type="entry name" value="Ser/Thr_PK_GCN2"/>
    <property type="match status" value="1"/>
</dbReference>
<feature type="binding site" evidence="11">
    <location>
        <position position="593"/>
    </location>
    <ligand>
        <name>ATP</name>
        <dbReference type="ChEBI" id="CHEBI:30616"/>
    </ligand>
</feature>
<keyword evidence="4 11" id="KW-0547">Nucleotide-binding</keyword>
<dbReference type="CDD" id="cd14046">
    <property type="entry name" value="STKc_EIF2AK4_GCN2_rpt2"/>
    <property type="match status" value="1"/>
</dbReference>
<dbReference type="GO" id="GO:0005524">
    <property type="term" value="F:ATP binding"/>
    <property type="evidence" value="ECO:0007669"/>
    <property type="project" value="UniProtKB-UniRule"/>
</dbReference>
<dbReference type="Gene3D" id="1.10.510.10">
    <property type="entry name" value="Transferase(Phosphotransferase) domain 1"/>
    <property type="match status" value="2"/>
</dbReference>
<dbReference type="SUPFAM" id="SSF54495">
    <property type="entry name" value="UBC-like"/>
    <property type="match status" value="1"/>
</dbReference>
<dbReference type="OrthoDB" id="341578at2759"/>
<evidence type="ECO:0000259" key="15">
    <source>
        <dbReference type="PROSITE" id="PS50908"/>
    </source>
</evidence>
<evidence type="ECO:0000256" key="6">
    <source>
        <dbReference type="ARBA" id="ARBA00022840"/>
    </source>
</evidence>
<keyword evidence="2" id="KW-0723">Serine/threonine-protein kinase</keyword>
<dbReference type="Pfam" id="PF13393">
    <property type="entry name" value="tRNA-synt_His"/>
    <property type="match status" value="1"/>
</dbReference>
<feature type="region of interest" description="Disordered" evidence="13">
    <location>
        <begin position="182"/>
        <end position="213"/>
    </location>
</feature>
<dbReference type="PROSITE" id="PS50011">
    <property type="entry name" value="PROTEIN_KINASE_DOM"/>
    <property type="match status" value="2"/>
</dbReference>
<dbReference type="InterPro" id="IPR011009">
    <property type="entry name" value="Kinase-like_dom_sf"/>
</dbReference>
<dbReference type="GeneID" id="18917307"/>
<evidence type="ECO:0000256" key="12">
    <source>
        <dbReference type="PROSITE-ProRule" id="PRU10141"/>
    </source>
</evidence>
<dbReference type="RefSeq" id="XP_007397650.1">
    <property type="nucleotide sequence ID" value="XM_007397588.1"/>
</dbReference>
<dbReference type="SUPFAM" id="SSF55681">
    <property type="entry name" value="Class II aaRS and biotin synthetases"/>
    <property type="match status" value="1"/>
</dbReference>
<evidence type="ECO:0000259" key="14">
    <source>
        <dbReference type="PROSITE" id="PS50011"/>
    </source>
</evidence>
<keyword evidence="17" id="KW-1185">Reference proteome</keyword>
<feature type="binding site" evidence="11">
    <location>
        <begin position="570"/>
        <end position="578"/>
    </location>
    <ligand>
        <name>ATP</name>
        <dbReference type="ChEBI" id="CHEBI:30616"/>
    </ligand>
</feature>
<dbReference type="FunCoup" id="K5VNB2">
    <property type="interactions" value="565"/>
</dbReference>
<feature type="active site" description="Proton acceptor" evidence="10">
    <location>
        <position position="791"/>
    </location>
</feature>
<evidence type="ECO:0000256" key="13">
    <source>
        <dbReference type="SAM" id="MobiDB-lite"/>
    </source>
</evidence>
<dbReference type="EC" id="2.7.11.1" evidence="1"/>
<keyword evidence="5" id="KW-0418">Kinase</keyword>
<dbReference type="CDD" id="cd23823">
    <property type="entry name" value="RWD_GCN2"/>
    <property type="match status" value="1"/>
</dbReference>
<dbReference type="GO" id="GO:0005634">
    <property type="term" value="C:nucleus"/>
    <property type="evidence" value="ECO:0007669"/>
    <property type="project" value="TreeGrafter"/>
</dbReference>
<evidence type="ECO:0000313" key="17">
    <source>
        <dbReference type="Proteomes" id="UP000008370"/>
    </source>
</evidence>
<evidence type="ECO:0000256" key="11">
    <source>
        <dbReference type="PIRSR" id="PIRSR000660-2"/>
    </source>
</evidence>
<evidence type="ECO:0000256" key="2">
    <source>
        <dbReference type="ARBA" id="ARBA00022527"/>
    </source>
</evidence>
<dbReference type="Gene3D" id="3.10.110.10">
    <property type="entry name" value="Ubiquitin Conjugating Enzyme"/>
    <property type="match status" value="1"/>
</dbReference>
<dbReference type="InterPro" id="IPR041715">
    <property type="entry name" value="HisRS-like_core"/>
</dbReference>
<name>K5VNB2_PHACS</name>
<evidence type="ECO:0000256" key="4">
    <source>
        <dbReference type="ARBA" id="ARBA00022741"/>
    </source>
</evidence>
<dbReference type="InterPro" id="IPR036621">
    <property type="entry name" value="Anticodon-bd_dom_sf"/>
</dbReference>
<evidence type="ECO:0000256" key="10">
    <source>
        <dbReference type="PIRSR" id="PIRSR000660-1"/>
    </source>
</evidence>
<comment type="catalytic activity">
    <reaction evidence="8">
        <text>L-threonyl-[protein] + ATP = O-phospho-L-threonyl-[protein] + ADP + H(+)</text>
        <dbReference type="Rhea" id="RHEA:46608"/>
        <dbReference type="Rhea" id="RHEA-COMP:11060"/>
        <dbReference type="Rhea" id="RHEA-COMP:11605"/>
        <dbReference type="ChEBI" id="CHEBI:15378"/>
        <dbReference type="ChEBI" id="CHEBI:30013"/>
        <dbReference type="ChEBI" id="CHEBI:30616"/>
        <dbReference type="ChEBI" id="CHEBI:61977"/>
        <dbReference type="ChEBI" id="CHEBI:456216"/>
        <dbReference type="EC" id="2.7.11.1"/>
    </reaction>
</comment>
<dbReference type="InterPro" id="IPR050339">
    <property type="entry name" value="CC_SR_Kinase"/>
</dbReference>
<dbReference type="InterPro" id="IPR016255">
    <property type="entry name" value="Gcn2"/>
</dbReference>
<gene>
    <name evidence="16" type="ORF">PHACADRAFT_259100</name>
</gene>
<protein>
    <recommendedName>
        <fullName evidence="1">non-specific serine/threonine protein kinase</fullName>
        <ecNumber evidence="1">2.7.11.1</ecNumber>
    </recommendedName>
</protein>
<dbReference type="Proteomes" id="UP000008370">
    <property type="component" value="Unassembled WGS sequence"/>
</dbReference>
<evidence type="ECO:0000256" key="1">
    <source>
        <dbReference type="ARBA" id="ARBA00012513"/>
    </source>
</evidence>
<dbReference type="InterPro" id="IPR006575">
    <property type="entry name" value="RWD_dom"/>
</dbReference>
<proteinExistence type="inferred from homology"/>
<feature type="compositionally biased region" description="Basic and acidic residues" evidence="13">
    <location>
        <begin position="182"/>
        <end position="200"/>
    </location>
</feature>
<dbReference type="Gene3D" id="3.30.930.10">
    <property type="entry name" value="Bira Bifunctional Protein, Domain 2"/>
    <property type="match status" value="1"/>
</dbReference>
<feature type="domain" description="Protein kinase" evidence="14">
    <location>
        <begin position="564"/>
        <end position="945"/>
    </location>
</feature>
<dbReference type="Gene3D" id="3.40.50.800">
    <property type="entry name" value="Anticodon-binding domain"/>
    <property type="match status" value="1"/>
</dbReference>
<dbReference type="Pfam" id="PF05773">
    <property type="entry name" value="RWD"/>
    <property type="match status" value="1"/>
</dbReference>
<dbReference type="Pfam" id="PF00069">
    <property type="entry name" value="Pkinase"/>
    <property type="match status" value="3"/>
</dbReference>
<accession>K5VNB2</accession>
<dbReference type="SMART" id="SM00220">
    <property type="entry name" value="S_TKc"/>
    <property type="match status" value="1"/>
</dbReference>
<evidence type="ECO:0000256" key="9">
    <source>
        <dbReference type="ARBA" id="ARBA00048679"/>
    </source>
</evidence>
<keyword evidence="6 11" id="KW-0067">ATP-binding</keyword>
<dbReference type="GO" id="GO:0004694">
    <property type="term" value="F:eukaryotic translation initiation factor 2alpha kinase activity"/>
    <property type="evidence" value="ECO:0007669"/>
    <property type="project" value="InterPro"/>
</dbReference>
<dbReference type="PANTHER" id="PTHR11042:SF136">
    <property type="entry name" value="EIF-2-ALPHA KINASE GCN2"/>
    <property type="match status" value="1"/>
</dbReference>
<feature type="compositionally biased region" description="Low complexity" evidence="13">
    <location>
        <begin position="639"/>
        <end position="654"/>
    </location>
</feature>
<dbReference type="InterPro" id="IPR016135">
    <property type="entry name" value="UBQ-conjugating_enzyme/RWD"/>
</dbReference>
<feature type="binding site" evidence="12">
    <location>
        <position position="594"/>
    </location>
    <ligand>
        <name>ATP</name>
        <dbReference type="ChEBI" id="CHEBI:30616"/>
    </ligand>
</feature>
<dbReference type="GO" id="GO:1990625">
    <property type="term" value="P:negative regulation of cytoplasmic translational initiation in response to stress"/>
    <property type="evidence" value="ECO:0007669"/>
    <property type="project" value="TreeGrafter"/>
</dbReference>
<organism evidence="16 17">
    <name type="scientific">Phanerochaete carnosa (strain HHB-10118-sp)</name>
    <name type="common">White-rot fungus</name>
    <name type="synonym">Peniophora carnosa</name>
    <dbReference type="NCBI Taxonomy" id="650164"/>
    <lineage>
        <taxon>Eukaryota</taxon>
        <taxon>Fungi</taxon>
        <taxon>Dikarya</taxon>
        <taxon>Basidiomycota</taxon>
        <taxon>Agaricomycotina</taxon>
        <taxon>Agaricomycetes</taxon>
        <taxon>Polyporales</taxon>
        <taxon>Phanerochaetaceae</taxon>
        <taxon>Phanerochaete</taxon>
    </lineage>
</organism>
<dbReference type="PROSITE" id="PS50908">
    <property type="entry name" value="RWD"/>
    <property type="match status" value="1"/>
</dbReference>
<reference evidence="16 17" key="1">
    <citation type="journal article" date="2012" name="BMC Genomics">
        <title>Comparative genomics of the white-rot fungi, Phanerochaete carnosa and P. chrysosporium, to elucidate the genetic basis of the distinct wood types they colonize.</title>
        <authorList>
            <person name="Suzuki H."/>
            <person name="MacDonald J."/>
            <person name="Syed K."/>
            <person name="Salamov A."/>
            <person name="Hori C."/>
            <person name="Aerts A."/>
            <person name="Henrissat B."/>
            <person name="Wiebenga A."/>
            <person name="vanKuyk P.A."/>
            <person name="Barry K."/>
            <person name="Lindquist E."/>
            <person name="LaButti K."/>
            <person name="Lapidus A."/>
            <person name="Lucas S."/>
            <person name="Coutinho P."/>
            <person name="Gong Y."/>
            <person name="Samejima M."/>
            <person name="Mahadevan R."/>
            <person name="Abou-Zaid M."/>
            <person name="de Vries R.P."/>
            <person name="Igarashi K."/>
            <person name="Yadav J.S."/>
            <person name="Grigoriev I.V."/>
            <person name="Master E.R."/>
        </authorList>
    </citation>
    <scope>NUCLEOTIDE SEQUENCE [LARGE SCALE GENOMIC DNA]</scope>
    <source>
        <strain evidence="16 17">HHB-10118-sp</strain>
    </source>
</reference>
<dbReference type="PROSITE" id="PS00108">
    <property type="entry name" value="PROTEIN_KINASE_ST"/>
    <property type="match status" value="1"/>
</dbReference>
<dbReference type="Pfam" id="PF12745">
    <property type="entry name" value="HGTP_anticodon2"/>
    <property type="match status" value="1"/>
</dbReference>
<feature type="region of interest" description="Disordered" evidence="13">
    <location>
        <begin position="683"/>
        <end position="735"/>
    </location>
</feature>
<evidence type="ECO:0000256" key="7">
    <source>
        <dbReference type="ARBA" id="ARBA00037982"/>
    </source>
</evidence>
<dbReference type="InterPro" id="IPR045864">
    <property type="entry name" value="aa-tRNA-synth_II/BPL/LPL"/>
</dbReference>
<dbReference type="SMART" id="SM00591">
    <property type="entry name" value="RWD"/>
    <property type="match status" value="1"/>
</dbReference>
<evidence type="ECO:0000256" key="8">
    <source>
        <dbReference type="ARBA" id="ARBA00047899"/>
    </source>
</evidence>
<dbReference type="PROSITE" id="PS00107">
    <property type="entry name" value="PROTEIN_KINASE_ATP"/>
    <property type="match status" value="1"/>
</dbReference>
<dbReference type="GO" id="GO:0005829">
    <property type="term" value="C:cytosol"/>
    <property type="evidence" value="ECO:0007669"/>
    <property type="project" value="TreeGrafter"/>
</dbReference>
<dbReference type="EMBL" id="JH930474">
    <property type="protein sequence ID" value="EKM52933.1"/>
    <property type="molecule type" value="Genomic_DNA"/>
</dbReference>
<dbReference type="InterPro" id="IPR000719">
    <property type="entry name" value="Prot_kinase_dom"/>
</dbReference>
<feature type="region of interest" description="Disordered" evidence="13">
    <location>
        <begin position="639"/>
        <end position="665"/>
    </location>
</feature>
<feature type="domain" description="RWD" evidence="15">
    <location>
        <begin position="11"/>
        <end position="125"/>
    </location>
</feature>
<keyword evidence="3" id="KW-0808">Transferase</keyword>
<dbReference type="InterPro" id="IPR017441">
    <property type="entry name" value="Protein_kinase_ATP_BS"/>
</dbReference>